<reference evidence="2 3" key="1">
    <citation type="journal article" date="2018" name="Antonie Van Leeuwenhoek">
        <title>Larkinella terrae sp. nov., isolated from soil on Jeju Island, South Korea.</title>
        <authorList>
            <person name="Ten L.N."/>
            <person name="Jeon J."/>
            <person name="Park S.J."/>
            <person name="Park S."/>
            <person name="Lee S.Y."/>
            <person name="Kim M.K."/>
            <person name="Jung H.Y."/>
        </authorList>
    </citation>
    <scope>NUCLEOTIDE SEQUENCE [LARGE SCALE GENOMIC DNA]</scope>
    <source>
        <strain evidence="2 3">KCTC 52001</strain>
    </source>
</reference>
<dbReference type="RefSeq" id="WP_154173747.1">
    <property type="nucleotide sequence ID" value="NZ_WJXZ01000002.1"/>
</dbReference>
<dbReference type="Proteomes" id="UP000441754">
    <property type="component" value="Unassembled WGS sequence"/>
</dbReference>
<evidence type="ECO:0008006" key="4">
    <source>
        <dbReference type="Google" id="ProtNLM"/>
    </source>
</evidence>
<dbReference type="Pfam" id="PF03691">
    <property type="entry name" value="UPF0167"/>
    <property type="match status" value="1"/>
</dbReference>
<proteinExistence type="inferred from homology"/>
<name>A0A7K0EGB8_9BACT</name>
<comment type="caution">
    <text evidence="2">The sequence shown here is derived from an EMBL/GenBank/DDBJ whole genome shotgun (WGS) entry which is preliminary data.</text>
</comment>
<evidence type="ECO:0000256" key="1">
    <source>
        <dbReference type="ARBA" id="ARBA00008525"/>
    </source>
</evidence>
<dbReference type="OrthoDB" id="6399109at2"/>
<accession>A0A7K0EGB8</accession>
<dbReference type="EMBL" id="WJXZ01000002">
    <property type="protein sequence ID" value="MRS60611.1"/>
    <property type="molecule type" value="Genomic_DNA"/>
</dbReference>
<sequence>MTFKYVDKPEVFMGLRDKETRCEFCNQQKLCFNADAFYGEDEIESICPDCLATGRLYERDSYTCQGDLAELKRQLQDRNPDLSKAEVDDLADQKTLELEKTTPPLITWQDWDWPCIDGDYGRFIGYGSKPFYTQLSTETDAQTLFEKSIYYALADDSDADELWKDVPQKTVNDYKTSSDYSTLFYVFKSLHSDQIVTIWDAE</sequence>
<evidence type="ECO:0000313" key="2">
    <source>
        <dbReference type="EMBL" id="MRS60611.1"/>
    </source>
</evidence>
<dbReference type="AlphaFoldDB" id="A0A7K0EGB8"/>
<keyword evidence="3" id="KW-1185">Reference proteome</keyword>
<evidence type="ECO:0000313" key="3">
    <source>
        <dbReference type="Proteomes" id="UP000441754"/>
    </source>
</evidence>
<dbReference type="InterPro" id="IPR005363">
    <property type="entry name" value="UPF0167"/>
</dbReference>
<gene>
    <name evidence="2" type="ORF">GJJ30_04845</name>
</gene>
<comment type="similarity">
    <text evidence="1">Belongs to the UPF0167 family.</text>
</comment>
<protein>
    <recommendedName>
        <fullName evidence="4">CbrC family protein</fullName>
    </recommendedName>
</protein>
<organism evidence="2 3">
    <name type="scientific">Larkinella terrae</name>
    <dbReference type="NCBI Taxonomy" id="2025311"/>
    <lineage>
        <taxon>Bacteria</taxon>
        <taxon>Pseudomonadati</taxon>
        <taxon>Bacteroidota</taxon>
        <taxon>Cytophagia</taxon>
        <taxon>Cytophagales</taxon>
        <taxon>Spirosomataceae</taxon>
        <taxon>Larkinella</taxon>
    </lineage>
</organism>